<comment type="caution">
    <text evidence="1">The sequence shown here is derived from an EMBL/GenBank/DDBJ whole genome shotgun (WGS) entry which is preliminary data.</text>
</comment>
<name>A0ACC7P5L5_9BACL</name>
<reference evidence="1" key="1">
    <citation type="submission" date="2024-12" db="EMBL/GenBank/DDBJ databases">
        <authorList>
            <person name="Wu N."/>
        </authorList>
    </citation>
    <scope>NUCLEOTIDE SEQUENCE</scope>
    <source>
        <strain evidence="1">P15</strain>
    </source>
</reference>
<dbReference type="EMBL" id="JBJURJ010000020">
    <property type="protein sequence ID" value="MFM9331616.1"/>
    <property type="molecule type" value="Genomic_DNA"/>
</dbReference>
<gene>
    <name evidence="1" type="ORF">ACI1P1_25280</name>
</gene>
<evidence type="ECO:0000313" key="2">
    <source>
        <dbReference type="Proteomes" id="UP001631969"/>
    </source>
</evidence>
<sequence length="416" mass="44957">MKRTKTKKLKAGYPVAGAMVLAAALLAGCSAEPAQQPAAAAESQVKSVKVAPVAKKSIGEPLEQVADISASVQMNIVTKVNGDVLEILKKRGDRVEKGDVLFRIDPTDLEIQKEKAQLSIASTQEQMSKARLDLADGKQELKDGITKMESALKDAEKGYNKLRNDYDLGLVPKIQLEQAETQLNGLRLDLEGMNRKLQNLENSNSLSQLEYGLKTADVSLRELDRGLSNTDVKATVSGVLTDLPVQIGMTLSPGIPAATVQQLDPVKIQAELTEEAAALVRGKQELSFYVPGTVDKAKATVSYLADVIGAQTKSYSLELTVPNPDFKLKPGSKAQILLTEEQDQVVVTVPTLSVVREGGDTYVFVINGNAAEKRKVELGRLHETYQEVLSGVKEGDQLVISGQNQLKDKEAVQIVK</sequence>
<dbReference type="Proteomes" id="UP001631969">
    <property type="component" value="Unassembled WGS sequence"/>
</dbReference>
<evidence type="ECO:0000313" key="1">
    <source>
        <dbReference type="EMBL" id="MFM9331616.1"/>
    </source>
</evidence>
<organism evidence="1 2">
    <name type="scientific">Paenibacillus mesotrionivorans</name>
    <dbReference type="NCBI Taxonomy" id="3160968"/>
    <lineage>
        <taxon>Bacteria</taxon>
        <taxon>Bacillati</taxon>
        <taxon>Bacillota</taxon>
        <taxon>Bacilli</taxon>
        <taxon>Bacillales</taxon>
        <taxon>Paenibacillaceae</taxon>
        <taxon>Paenibacillus</taxon>
    </lineage>
</organism>
<accession>A0ACC7P5L5</accession>
<proteinExistence type="predicted"/>
<keyword evidence="2" id="KW-1185">Reference proteome</keyword>
<protein>
    <submittedName>
        <fullName evidence="1">Efflux RND transporter periplasmic adaptor subunit</fullName>
    </submittedName>
</protein>